<organism evidence="9 10">
    <name type="scientific">Haloechinothrix salitolerans</name>
    <dbReference type="NCBI Taxonomy" id="926830"/>
    <lineage>
        <taxon>Bacteria</taxon>
        <taxon>Bacillati</taxon>
        <taxon>Actinomycetota</taxon>
        <taxon>Actinomycetes</taxon>
        <taxon>Pseudonocardiales</taxon>
        <taxon>Pseudonocardiaceae</taxon>
        <taxon>Haloechinothrix</taxon>
    </lineage>
</organism>
<evidence type="ECO:0000256" key="6">
    <source>
        <dbReference type="ARBA" id="ARBA00022989"/>
    </source>
</evidence>
<feature type="transmembrane region" description="Helical" evidence="8">
    <location>
        <begin position="268"/>
        <end position="284"/>
    </location>
</feature>
<evidence type="ECO:0000256" key="7">
    <source>
        <dbReference type="ARBA" id="ARBA00023136"/>
    </source>
</evidence>
<gene>
    <name evidence="9" type="ORF">ACFQGD_23450</name>
</gene>
<comment type="caution">
    <text evidence="9">The sequence shown here is derived from an EMBL/GenBank/DDBJ whole genome shotgun (WGS) entry which is preliminary data.</text>
</comment>
<dbReference type="Proteomes" id="UP001596337">
    <property type="component" value="Unassembled WGS sequence"/>
</dbReference>
<feature type="transmembrane region" description="Helical" evidence="8">
    <location>
        <begin position="210"/>
        <end position="230"/>
    </location>
</feature>
<proteinExistence type="inferred from homology"/>
<keyword evidence="6 8" id="KW-1133">Transmembrane helix</keyword>
<evidence type="ECO:0000256" key="2">
    <source>
        <dbReference type="ARBA" id="ARBA00009773"/>
    </source>
</evidence>
<comment type="similarity">
    <text evidence="2">Belongs to the autoinducer-2 exporter (AI-2E) (TC 2.A.86) family.</text>
</comment>
<feature type="transmembrane region" description="Helical" evidence="8">
    <location>
        <begin position="37"/>
        <end position="59"/>
    </location>
</feature>
<evidence type="ECO:0000256" key="8">
    <source>
        <dbReference type="SAM" id="Phobius"/>
    </source>
</evidence>
<feature type="transmembrane region" description="Helical" evidence="8">
    <location>
        <begin position="236"/>
        <end position="261"/>
    </location>
</feature>
<feature type="transmembrane region" description="Helical" evidence="8">
    <location>
        <begin position="304"/>
        <end position="331"/>
    </location>
</feature>
<keyword evidence="3" id="KW-0813">Transport</keyword>
<sequence length="345" mass="35692">MVDRDQVLRAGQTAWAVIGIVVVAAGVYYALSSVPVLTVPLLLALFPAAALTPAVAWMHARKVPRWLAAVIAEIGALAVIGGLIAVAVPLFVAELPSLIDSLTRSFAELRSLVRGFPGIPSDTSLQAMAERLLQRFTEGDGLGSALGITRNIAVAGAGIVLLLVALFFFLYQGDWLAGGVLRLVPSARREATTTVATRIWFTIGAYFRSLFIIAVFDAVLIGIGLVILGVPVAVPLALLVFFGGFFPYVGALVSGMVAVLVAFADGGLGIALAAAAIVVGVQAVEGNVLEPLIAGRMVRLPAFVVIIAITLGGALLGVFGAFIAVPAAAAIARVGEFVAEREEQT</sequence>
<feature type="transmembrane region" description="Helical" evidence="8">
    <location>
        <begin position="152"/>
        <end position="171"/>
    </location>
</feature>
<keyword evidence="10" id="KW-1185">Reference proteome</keyword>
<reference evidence="10" key="1">
    <citation type="journal article" date="2019" name="Int. J. Syst. Evol. Microbiol.">
        <title>The Global Catalogue of Microorganisms (GCM) 10K type strain sequencing project: providing services to taxonomists for standard genome sequencing and annotation.</title>
        <authorList>
            <consortium name="The Broad Institute Genomics Platform"/>
            <consortium name="The Broad Institute Genome Sequencing Center for Infectious Disease"/>
            <person name="Wu L."/>
            <person name="Ma J."/>
        </authorList>
    </citation>
    <scope>NUCLEOTIDE SEQUENCE [LARGE SCALE GENOMIC DNA]</scope>
    <source>
        <strain evidence="10">KCTC 32255</strain>
    </source>
</reference>
<evidence type="ECO:0000313" key="9">
    <source>
        <dbReference type="EMBL" id="MFC6870103.1"/>
    </source>
</evidence>
<evidence type="ECO:0000256" key="3">
    <source>
        <dbReference type="ARBA" id="ARBA00022448"/>
    </source>
</evidence>
<dbReference type="InterPro" id="IPR002549">
    <property type="entry name" value="AI-2E-like"/>
</dbReference>
<accession>A0ABW2C4N5</accession>
<keyword evidence="4" id="KW-1003">Cell membrane</keyword>
<feature type="transmembrane region" description="Helical" evidence="8">
    <location>
        <begin position="66"/>
        <end position="92"/>
    </location>
</feature>
<evidence type="ECO:0000313" key="10">
    <source>
        <dbReference type="Proteomes" id="UP001596337"/>
    </source>
</evidence>
<feature type="transmembrane region" description="Helical" evidence="8">
    <location>
        <begin position="12"/>
        <end position="31"/>
    </location>
</feature>
<dbReference type="PANTHER" id="PTHR21716:SF53">
    <property type="entry name" value="PERMEASE PERM-RELATED"/>
    <property type="match status" value="1"/>
</dbReference>
<evidence type="ECO:0000256" key="1">
    <source>
        <dbReference type="ARBA" id="ARBA00004651"/>
    </source>
</evidence>
<keyword evidence="5 8" id="KW-0812">Transmembrane</keyword>
<name>A0ABW2C4N5_9PSEU</name>
<dbReference type="RefSeq" id="WP_345394285.1">
    <property type="nucleotide sequence ID" value="NZ_BAABLA010000021.1"/>
</dbReference>
<comment type="subcellular location">
    <subcellularLocation>
        <location evidence="1">Cell membrane</location>
        <topology evidence="1">Multi-pass membrane protein</topology>
    </subcellularLocation>
</comment>
<dbReference type="Pfam" id="PF01594">
    <property type="entry name" value="AI-2E_transport"/>
    <property type="match status" value="1"/>
</dbReference>
<protein>
    <submittedName>
        <fullName evidence="9">AI-2E family transporter</fullName>
    </submittedName>
</protein>
<dbReference type="EMBL" id="JBHSXX010000001">
    <property type="protein sequence ID" value="MFC6870103.1"/>
    <property type="molecule type" value="Genomic_DNA"/>
</dbReference>
<keyword evidence="7 8" id="KW-0472">Membrane</keyword>
<evidence type="ECO:0000256" key="5">
    <source>
        <dbReference type="ARBA" id="ARBA00022692"/>
    </source>
</evidence>
<dbReference type="PANTHER" id="PTHR21716">
    <property type="entry name" value="TRANSMEMBRANE PROTEIN"/>
    <property type="match status" value="1"/>
</dbReference>
<evidence type="ECO:0000256" key="4">
    <source>
        <dbReference type="ARBA" id="ARBA00022475"/>
    </source>
</evidence>